<dbReference type="InterPro" id="IPR052914">
    <property type="entry name" value="Aldehyde_Oxdr_Iron-Sulfur"/>
</dbReference>
<organism evidence="7 8">
    <name type="scientific">Brucella endophytica</name>
    <dbReference type="NCBI Taxonomy" id="1963359"/>
    <lineage>
        <taxon>Bacteria</taxon>
        <taxon>Pseudomonadati</taxon>
        <taxon>Pseudomonadota</taxon>
        <taxon>Alphaproteobacteria</taxon>
        <taxon>Hyphomicrobiales</taxon>
        <taxon>Brucellaceae</taxon>
        <taxon>Brucella/Ochrobactrum group</taxon>
        <taxon>Brucella</taxon>
    </lineage>
</organism>
<evidence type="ECO:0000256" key="2">
    <source>
        <dbReference type="ARBA" id="ARBA00022723"/>
    </source>
</evidence>
<evidence type="ECO:0000313" key="7">
    <source>
        <dbReference type="EMBL" id="GGA88097.1"/>
    </source>
</evidence>
<dbReference type="Proteomes" id="UP000646478">
    <property type="component" value="Unassembled WGS sequence"/>
</dbReference>
<keyword evidence="3" id="KW-0560">Oxidoreductase</keyword>
<evidence type="ECO:0000259" key="6">
    <source>
        <dbReference type="Pfam" id="PF01799"/>
    </source>
</evidence>
<reference evidence="7" key="1">
    <citation type="journal article" date="2014" name="Int. J. Syst. Evol. Microbiol.">
        <title>Complete genome sequence of Corynebacterium casei LMG S-19264T (=DSM 44701T), isolated from a smear-ripened cheese.</title>
        <authorList>
            <consortium name="US DOE Joint Genome Institute (JGI-PGF)"/>
            <person name="Walter F."/>
            <person name="Albersmeier A."/>
            <person name="Kalinowski J."/>
            <person name="Ruckert C."/>
        </authorList>
    </citation>
    <scope>NUCLEOTIDE SEQUENCE</scope>
    <source>
        <strain evidence="7">CGMCC 1.15082</strain>
    </source>
</reference>
<sequence length="97" mass="10228">MIPLAAKVEGRAVTTIEGLSDGKTLHPMQQAFIDHDALQCGYCTPGQIMAAVACVTEGNATSRERIREYMSGNICRCGAYPGIVAAIEDAAPKMGRG</sequence>
<dbReference type="GO" id="GO:0016903">
    <property type="term" value="F:oxidoreductase activity, acting on the aldehyde or oxo group of donors"/>
    <property type="evidence" value="ECO:0007669"/>
    <property type="project" value="TreeGrafter"/>
</dbReference>
<keyword evidence="2" id="KW-0479">Metal-binding</keyword>
<dbReference type="SUPFAM" id="SSF47741">
    <property type="entry name" value="CO dehydrogenase ISP C-domain like"/>
    <property type="match status" value="1"/>
</dbReference>
<protein>
    <recommendedName>
        <fullName evidence="6">[2Fe-2S]-binding domain-containing protein</fullName>
    </recommendedName>
</protein>
<evidence type="ECO:0000256" key="5">
    <source>
        <dbReference type="ARBA" id="ARBA00023014"/>
    </source>
</evidence>
<dbReference type="GO" id="GO:0046872">
    <property type="term" value="F:metal ion binding"/>
    <property type="evidence" value="ECO:0007669"/>
    <property type="project" value="UniProtKB-KW"/>
</dbReference>
<dbReference type="PANTHER" id="PTHR45331">
    <property type="entry name" value="OXIDOREDUCTASE, IRON-SULPHUR BINDING SUBUNIT-RELATED-RELATED"/>
    <property type="match status" value="1"/>
</dbReference>
<dbReference type="InterPro" id="IPR036884">
    <property type="entry name" value="2Fe-2S-bd_dom_sf"/>
</dbReference>
<keyword evidence="1" id="KW-0001">2Fe-2S</keyword>
<gene>
    <name evidence="7" type="ORF">GCM10011491_14820</name>
</gene>
<feature type="domain" description="[2Fe-2S]-binding" evidence="6">
    <location>
        <begin position="15"/>
        <end position="88"/>
    </location>
</feature>
<dbReference type="Pfam" id="PF01799">
    <property type="entry name" value="Fer2_2"/>
    <property type="match status" value="1"/>
</dbReference>
<accession>A0A916S7A7</accession>
<dbReference type="InterPro" id="IPR002888">
    <property type="entry name" value="2Fe-2S-bd"/>
</dbReference>
<dbReference type="FunFam" id="1.10.150.120:FF:000003">
    <property type="entry name" value="Carbon monoxide dehydrogenase, small subunit"/>
    <property type="match status" value="1"/>
</dbReference>
<name>A0A916S7A7_9HYPH</name>
<evidence type="ECO:0000256" key="1">
    <source>
        <dbReference type="ARBA" id="ARBA00022714"/>
    </source>
</evidence>
<keyword evidence="8" id="KW-1185">Reference proteome</keyword>
<evidence type="ECO:0000256" key="4">
    <source>
        <dbReference type="ARBA" id="ARBA00023004"/>
    </source>
</evidence>
<reference evidence="7" key="2">
    <citation type="submission" date="2020-09" db="EMBL/GenBank/DDBJ databases">
        <authorList>
            <person name="Sun Q."/>
            <person name="Zhou Y."/>
        </authorList>
    </citation>
    <scope>NUCLEOTIDE SEQUENCE</scope>
    <source>
        <strain evidence="7">CGMCC 1.15082</strain>
    </source>
</reference>
<keyword evidence="4" id="KW-0408">Iron</keyword>
<evidence type="ECO:0000313" key="8">
    <source>
        <dbReference type="Proteomes" id="UP000646478"/>
    </source>
</evidence>
<dbReference type="GO" id="GO:0051537">
    <property type="term" value="F:2 iron, 2 sulfur cluster binding"/>
    <property type="evidence" value="ECO:0007669"/>
    <property type="project" value="UniProtKB-KW"/>
</dbReference>
<dbReference type="EMBL" id="BMHH01000004">
    <property type="protein sequence ID" value="GGA88097.1"/>
    <property type="molecule type" value="Genomic_DNA"/>
</dbReference>
<comment type="caution">
    <text evidence="7">The sequence shown here is derived from an EMBL/GenBank/DDBJ whole genome shotgun (WGS) entry which is preliminary data.</text>
</comment>
<evidence type="ECO:0000256" key="3">
    <source>
        <dbReference type="ARBA" id="ARBA00023002"/>
    </source>
</evidence>
<keyword evidence="5" id="KW-0411">Iron-sulfur</keyword>
<dbReference type="AlphaFoldDB" id="A0A916S7A7"/>
<dbReference type="PANTHER" id="PTHR45331:SF2">
    <property type="entry name" value="OXIDOREDUCTASE WITH IRON-SULFUR SUBUNIT"/>
    <property type="match status" value="1"/>
</dbReference>
<proteinExistence type="predicted"/>
<dbReference type="Gene3D" id="1.10.150.120">
    <property type="entry name" value="[2Fe-2S]-binding domain"/>
    <property type="match status" value="1"/>
</dbReference>